<dbReference type="PROSITE" id="PS50164">
    <property type="entry name" value="GIY_YIG"/>
    <property type="match status" value="1"/>
</dbReference>
<accession>A0ABV7WVQ6</accession>
<feature type="domain" description="UvrC family homology region profile" evidence="10">
    <location>
        <begin position="262"/>
        <end position="488"/>
    </location>
</feature>
<dbReference type="InterPro" id="IPR004791">
    <property type="entry name" value="UvrC"/>
</dbReference>
<evidence type="ECO:0000256" key="2">
    <source>
        <dbReference type="ARBA" id="ARBA00022763"/>
    </source>
</evidence>
<dbReference type="Gene3D" id="1.10.150.20">
    <property type="entry name" value="5' to 3' exonuclease, C-terminal subdomain"/>
    <property type="match status" value="1"/>
</dbReference>
<evidence type="ECO:0000256" key="6">
    <source>
        <dbReference type="ARBA" id="ARBA00023236"/>
    </source>
</evidence>
<dbReference type="PANTHER" id="PTHR30562:SF1">
    <property type="entry name" value="UVRABC SYSTEM PROTEIN C"/>
    <property type="match status" value="1"/>
</dbReference>
<organism evidence="11 12">
    <name type="scientific">Reinekea marina</name>
    <dbReference type="NCBI Taxonomy" id="1310421"/>
    <lineage>
        <taxon>Bacteria</taxon>
        <taxon>Pseudomonadati</taxon>
        <taxon>Pseudomonadota</taxon>
        <taxon>Gammaproteobacteria</taxon>
        <taxon>Oceanospirillales</taxon>
        <taxon>Saccharospirillaceae</taxon>
        <taxon>Reinekea</taxon>
    </lineage>
</organism>
<sequence>MSDPTTEPQAEPFDSKAFLRNLTARPGVYRMFDGEHNLLYVGKAKNLKNRVSSYFRSRGLTNKTVALVSHIRSIEITITHSETEALLLEQTLIKKHRPPYNILLMDDKSYPYLKLSTSHSSPGLYVHRGSKGAKDEYFGPFPSAHAVRESLLLLQKAFRIRQCEDSVFSNREKPCLQYQIKRCKAPCVGLVSEQEYKEDLDKTRAFLQGKSQDLVKKIERDMDAAAEKYEYERAADLRDQLLFLRKVQEQQFVSGAKGNVDVFAVVKEASGVCIHFLMVRDGRMIGSRSFFPKPGIEEDESLIMTGFLAQYYLARANTECPTQILSNVPVQESAWLERALKEQFNRSVTISHAVRSTNAKWLELAKTNAGEQLSLRMSHGKQVTQRLEALQEALELEQIPERIECFDISHSSGEATTASCVVYDRDGPNKSMYRKFNIEGVTAGDDYAAMQQAIHRRYARLQKEDTKLPDLLIVDGGKGQMSMAREVMNELGVAIPLLGVAKGETRKPGLETLFFETPDQTITLPNHSQALHLIQHIRDEAHRFAITGHRARRGKQRLGSVLDDIPKVGSTRRRALIRHFGSAQAVKSASVDEIAKVQGISTALAQDIYTFLHTN</sequence>
<dbReference type="PANTHER" id="PTHR30562">
    <property type="entry name" value="UVRC/OXIDOREDUCTASE"/>
    <property type="match status" value="1"/>
</dbReference>
<feature type="domain" description="GIY-YIG" evidence="9">
    <location>
        <begin position="24"/>
        <end position="102"/>
    </location>
</feature>
<dbReference type="InterPro" id="IPR010994">
    <property type="entry name" value="RuvA_2-like"/>
</dbReference>
<keyword evidence="12" id="KW-1185">Reference proteome</keyword>
<dbReference type="SUPFAM" id="SSF47781">
    <property type="entry name" value="RuvA domain 2-like"/>
    <property type="match status" value="1"/>
</dbReference>
<evidence type="ECO:0000259" key="10">
    <source>
        <dbReference type="PROSITE" id="PS50165"/>
    </source>
</evidence>
<dbReference type="InterPro" id="IPR001943">
    <property type="entry name" value="UVR_dom"/>
</dbReference>
<keyword evidence="5 7" id="KW-0234">DNA repair</keyword>
<comment type="subunit">
    <text evidence="7">Interacts with UvrB in an incision complex.</text>
</comment>
<dbReference type="Pfam" id="PF02151">
    <property type="entry name" value="UVR"/>
    <property type="match status" value="1"/>
</dbReference>
<keyword evidence="3 7" id="KW-0228">DNA excision</keyword>
<evidence type="ECO:0000313" key="11">
    <source>
        <dbReference type="EMBL" id="MFC3702530.1"/>
    </source>
</evidence>
<dbReference type="InterPro" id="IPR036876">
    <property type="entry name" value="UVR_dom_sf"/>
</dbReference>
<dbReference type="Gene3D" id="3.30.420.340">
    <property type="entry name" value="UvrC, RNAse H endonuclease domain"/>
    <property type="match status" value="1"/>
</dbReference>
<dbReference type="SMART" id="SM00465">
    <property type="entry name" value="GIYc"/>
    <property type="match status" value="1"/>
</dbReference>
<comment type="function">
    <text evidence="7">The UvrABC repair system catalyzes the recognition and processing of DNA lesions. UvrC both incises the 5' and 3' sides of the lesion. The N-terminal half is responsible for the 3' incision and the C-terminal half is responsible for the 5' incision.</text>
</comment>
<dbReference type="InterPro" id="IPR035901">
    <property type="entry name" value="GIY-YIG_endonuc_sf"/>
</dbReference>
<evidence type="ECO:0000256" key="5">
    <source>
        <dbReference type="ARBA" id="ARBA00023204"/>
    </source>
</evidence>
<dbReference type="InterPro" id="IPR047296">
    <property type="entry name" value="GIY-YIG_UvrC_Cho"/>
</dbReference>
<dbReference type="SUPFAM" id="SSF46600">
    <property type="entry name" value="C-terminal UvrC-binding domain of UvrB"/>
    <property type="match status" value="1"/>
</dbReference>
<dbReference type="Pfam" id="PF01541">
    <property type="entry name" value="GIY-YIG"/>
    <property type="match status" value="1"/>
</dbReference>
<evidence type="ECO:0000259" key="9">
    <source>
        <dbReference type="PROSITE" id="PS50164"/>
    </source>
</evidence>
<keyword evidence="2 7" id="KW-0227">DNA damage</keyword>
<dbReference type="InterPro" id="IPR038476">
    <property type="entry name" value="UvrC_RNase_H_dom_sf"/>
</dbReference>
<dbReference type="HAMAP" id="MF_00203">
    <property type="entry name" value="UvrC"/>
    <property type="match status" value="1"/>
</dbReference>
<dbReference type="Gene3D" id="3.40.1440.10">
    <property type="entry name" value="GIY-YIG endonuclease"/>
    <property type="match status" value="1"/>
</dbReference>
<proteinExistence type="inferred from homology"/>
<keyword evidence="4 7" id="KW-0267">Excision nuclease</keyword>
<dbReference type="PROSITE" id="PS50165">
    <property type="entry name" value="UVRC"/>
    <property type="match status" value="1"/>
</dbReference>
<dbReference type="Pfam" id="PF08459">
    <property type="entry name" value="UvrC_RNaseH_dom"/>
    <property type="match status" value="1"/>
</dbReference>
<evidence type="ECO:0000256" key="7">
    <source>
        <dbReference type="HAMAP-Rule" id="MF_00203"/>
    </source>
</evidence>
<dbReference type="NCBIfam" id="TIGR00194">
    <property type="entry name" value="uvrC"/>
    <property type="match status" value="1"/>
</dbReference>
<comment type="similarity">
    <text evidence="7">Belongs to the UvrC family.</text>
</comment>
<feature type="domain" description="UVR" evidence="8">
    <location>
        <begin position="212"/>
        <end position="247"/>
    </location>
</feature>
<gene>
    <name evidence="7 11" type="primary">uvrC</name>
    <name evidence="11" type="ORF">ACFOND_12845</name>
</gene>
<dbReference type="EMBL" id="JBHRYN010000013">
    <property type="protein sequence ID" value="MFC3702530.1"/>
    <property type="molecule type" value="Genomic_DNA"/>
</dbReference>
<protein>
    <recommendedName>
        <fullName evidence="7">UvrABC system protein C</fullName>
        <shortName evidence="7">Protein UvrC</shortName>
    </recommendedName>
    <alternativeName>
        <fullName evidence="7">Excinuclease ABC subunit C</fullName>
    </alternativeName>
</protein>
<evidence type="ECO:0000313" key="12">
    <source>
        <dbReference type="Proteomes" id="UP001595710"/>
    </source>
</evidence>
<evidence type="ECO:0000256" key="3">
    <source>
        <dbReference type="ARBA" id="ARBA00022769"/>
    </source>
</evidence>
<dbReference type="CDD" id="cd10434">
    <property type="entry name" value="GIY-YIG_UvrC_Cho"/>
    <property type="match status" value="1"/>
</dbReference>
<dbReference type="InterPro" id="IPR001162">
    <property type="entry name" value="UvrC_RNase_H_dom"/>
</dbReference>
<keyword evidence="6 7" id="KW-0742">SOS response</keyword>
<dbReference type="InterPro" id="IPR050066">
    <property type="entry name" value="UvrABC_protein_C"/>
</dbReference>
<evidence type="ECO:0000259" key="8">
    <source>
        <dbReference type="PROSITE" id="PS50151"/>
    </source>
</evidence>
<name>A0ABV7WVQ6_9GAMM</name>
<evidence type="ECO:0000256" key="1">
    <source>
        <dbReference type="ARBA" id="ARBA00022490"/>
    </source>
</evidence>
<dbReference type="SUPFAM" id="SSF82771">
    <property type="entry name" value="GIY-YIG endonuclease"/>
    <property type="match status" value="1"/>
</dbReference>
<evidence type="ECO:0000256" key="4">
    <source>
        <dbReference type="ARBA" id="ARBA00022881"/>
    </source>
</evidence>
<keyword evidence="1 7" id="KW-0963">Cytoplasm</keyword>
<dbReference type="Gene3D" id="4.10.860.10">
    <property type="entry name" value="UVR domain"/>
    <property type="match status" value="1"/>
</dbReference>
<comment type="caution">
    <text evidence="11">The sequence shown here is derived from an EMBL/GenBank/DDBJ whole genome shotgun (WGS) entry which is preliminary data.</text>
</comment>
<dbReference type="RefSeq" id="WP_290282024.1">
    <property type="nucleotide sequence ID" value="NZ_JAUFQI010000001.1"/>
</dbReference>
<comment type="subcellular location">
    <subcellularLocation>
        <location evidence="7">Cytoplasm</location>
    </subcellularLocation>
</comment>
<dbReference type="Proteomes" id="UP001595710">
    <property type="component" value="Unassembled WGS sequence"/>
</dbReference>
<dbReference type="Pfam" id="PF22920">
    <property type="entry name" value="UvrC_RNaseH"/>
    <property type="match status" value="1"/>
</dbReference>
<dbReference type="InterPro" id="IPR000305">
    <property type="entry name" value="GIY-YIG_endonuc"/>
</dbReference>
<dbReference type="PROSITE" id="PS50151">
    <property type="entry name" value="UVR"/>
    <property type="match status" value="1"/>
</dbReference>
<dbReference type="Pfam" id="PF14520">
    <property type="entry name" value="HHH_5"/>
    <property type="match status" value="1"/>
</dbReference>
<reference evidence="12" key="1">
    <citation type="journal article" date="2019" name="Int. J. Syst. Evol. Microbiol.">
        <title>The Global Catalogue of Microorganisms (GCM) 10K type strain sequencing project: providing services to taxonomists for standard genome sequencing and annotation.</title>
        <authorList>
            <consortium name="The Broad Institute Genomics Platform"/>
            <consortium name="The Broad Institute Genome Sequencing Center for Infectious Disease"/>
            <person name="Wu L."/>
            <person name="Ma J."/>
        </authorList>
    </citation>
    <scope>NUCLEOTIDE SEQUENCE [LARGE SCALE GENOMIC DNA]</scope>
    <source>
        <strain evidence="12">CECT 8288</strain>
    </source>
</reference>
<dbReference type="NCBIfam" id="NF001824">
    <property type="entry name" value="PRK00558.1-5"/>
    <property type="match status" value="1"/>
</dbReference>